<dbReference type="EMBL" id="GBXM01019278">
    <property type="protein sequence ID" value="JAH89299.1"/>
    <property type="molecule type" value="Transcribed_RNA"/>
</dbReference>
<name>A0A0E9WFZ3_ANGAN</name>
<dbReference type="AlphaFoldDB" id="A0A0E9WFZ3"/>
<protein>
    <submittedName>
        <fullName evidence="1">Uncharacterized protein</fullName>
    </submittedName>
</protein>
<evidence type="ECO:0000313" key="1">
    <source>
        <dbReference type="EMBL" id="JAH89299.1"/>
    </source>
</evidence>
<reference evidence="1" key="2">
    <citation type="journal article" date="2015" name="Fish Shellfish Immunol.">
        <title>Early steps in the European eel (Anguilla anguilla)-Vibrio vulnificus interaction in the gills: Role of the RtxA13 toxin.</title>
        <authorList>
            <person name="Callol A."/>
            <person name="Pajuelo D."/>
            <person name="Ebbesson L."/>
            <person name="Teles M."/>
            <person name="MacKenzie S."/>
            <person name="Amaro C."/>
        </authorList>
    </citation>
    <scope>NUCLEOTIDE SEQUENCE</scope>
</reference>
<reference evidence="1" key="1">
    <citation type="submission" date="2014-11" db="EMBL/GenBank/DDBJ databases">
        <authorList>
            <person name="Amaro Gonzalez C."/>
        </authorList>
    </citation>
    <scope>NUCLEOTIDE SEQUENCE</scope>
</reference>
<sequence length="69" mass="7938">MGESGVVATNGRSQLRHLQPTDLNQSMNFDWFKHSSDWQIGSPTHNWFTPPHSPIPWLSCGKSVRYKKQ</sequence>
<organism evidence="1">
    <name type="scientific">Anguilla anguilla</name>
    <name type="common">European freshwater eel</name>
    <name type="synonym">Muraena anguilla</name>
    <dbReference type="NCBI Taxonomy" id="7936"/>
    <lineage>
        <taxon>Eukaryota</taxon>
        <taxon>Metazoa</taxon>
        <taxon>Chordata</taxon>
        <taxon>Craniata</taxon>
        <taxon>Vertebrata</taxon>
        <taxon>Euteleostomi</taxon>
        <taxon>Actinopterygii</taxon>
        <taxon>Neopterygii</taxon>
        <taxon>Teleostei</taxon>
        <taxon>Anguilliformes</taxon>
        <taxon>Anguillidae</taxon>
        <taxon>Anguilla</taxon>
    </lineage>
</organism>
<accession>A0A0E9WFZ3</accession>
<proteinExistence type="predicted"/>